<geneLocation type="plasmid" evidence="3">
    <name>psfrenxt3a</name>
</geneLocation>
<dbReference type="Proteomes" id="UP000239340">
    <property type="component" value="Plasmid pSfreNXT3a"/>
</dbReference>
<dbReference type="PANTHER" id="PTHR43975:SF2">
    <property type="entry name" value="EG:BACR7A4.14 PROTEIN-RELATED"/>
    <property type="match status" value="1"/>
</dbReference>
<dbReference type="PRINTS" id="PR00081">
    <property type="entry name" value="GDHRDH"/>
</dbReference>
<dbReference type="Gene3D" id="3.40.50.720">
    <property type="entry name" value="NAD(P)-binding Rossmann-like Domain"/>
    <property type="match status" value="1"/>
</dbReference>
<proteinExistence type="inferred from homology"/>
<organism evidence="2 3">
    <name type="scientific">Rhizobium fredii</name>
    <name type="common">Sinorhizobium fredii</name>
    <dbReference type="NCBI Taxonomy" id="380"/>
    <lineage>
        <taxon>Bacteria</taxon>
        <taxon>Pseudomonadati</taxon>
        <taxon>Pseudomonadota</taxon>
        <taxon>Alphaproteobacteria</taxon>
        <taxon>Hyphomicrobiales</taxon>
        <taxon>Rhizobiaceae</taxon>
        <taxon>Sinorhizobium/Ensifer group</taxon>
        <taxon>Sinorhizobium</taxon>
    </lineage>
</organism>
<dbReference type="InterPro" id="IPR036291">
    <property type="entry name" value="NAD(P)-bd_dom_sf"/>
</dbReference>
<dbReference type="PRINTS" id="PR00080">
    <property type="entry name" value="SDRFAMILY"/>
</dbReference>
<keyword evidence="2" id="KW-0614">Plasmid</keyword>
<dbReference type="EMBL" id="CP024308">
    <property type="protein sequence ID" value="AUX78467.1"/>
    <property type="molecule type" value="Genomic_DNA"/>
</dbReference>
<dbReference type="AlphaFoldDB" id="A0A2L0HAM8"/>
<dbReference type="FunFam" id="3.40.50.720:FF:000084">
    <property type="entry name" value="Short-chain dehydrogenase reductase"/>
    <property type="match status" value="1"/>
</dbReference>
<reference evidence="2 3" key="1">
    <citation type="submission" date="2017-10" db="EMBL/GenBank/DDBJ databases">
        <title>Analysis of the genome sequences of Rhizobium populations associated to common bean (phaseolus vulgaris).</title>
        <authorList>
            <person name="Bustos P."/>
            <person name="Santamaria R.I."/>
            <person name="Miranda-Sanchez F."/>
            <person name="Perez-Carrascal O."/>
            <person name="Juarez S."/>
            <person name="Lozano L."/>
            <person name="Martinez-Flores I."/>
            <person name="Vinuesa P."/>
            <person name="Martinez-Romero E."/>
            <person name="Cevallos M.A."/>
            <person name="Romero D."/>
            <person name="Davila G."/>
            <person name="Gonzalez V."/>
        </authorList>
    </citation>
    <scope>NUCLEOTIDE SEQUENCE [LARGE SCALE GENOMIC DNA]</scope>
    <source>
        <strain evidence="2 3">NXT3</strain>
        <plasmid evidence="3">Plasmid psfrenxt3a</plasmid>
    </source>
</reference>
<name>A0A2L0HAM8_RHIFR</name>
<evidence type="ECO:0000313" key="3">
    <source>
        <dbReference type="Proteomes" id="UP000239340"/>
    </source>
</evidence>
<dbReference type="SUPFAM" id="SSF51735">
    <property type="entry name" value="NAD(P)-binding Rossmann-fold domains"/>
    <property type="match status" value="1"/>
</dbReference>
<sequence length="255" mass="26392">MKHAVVTGGASGIGEATARLLSKNGARVTLVDVNDERGARVADEMNAAGGEAVFHHLDVGDENGLLELAASLFAEGPVDVLVNSAGILQNAVRLNDMDLAEYDRIMDVNLKGAVLACRAFGSRMCAAGAGSIINLCSLTSLTPSPQLAYGMSKAALKILTESLAAEFGPSNVRVNAVAPGYTLTPAMQQRIDEGARNPAKMVEAAALRRLVSMDEVAEAINFLSSDKASAITGVVVPVDCGFLVGSAYQAYAAQP</sequence>
<evidence type="ECO:0000256" key="1">
    <source>
        <dbReference type="ARBA" id="ARBA00006484"/>
    </source>
</evidence>
<dbReference type="Pfam" id="PF13561">
    <property type="entry name" value="adh_short_C2"/>
    <property type="match status" value="1"/>
</dbReference>
<dbReference type="CDD" id="cd05233">
    <property type="entry name" value="SDR_c"/>
    <property type="match status" value="1"/>
</dbReference>
<dbReference type="RefSeq" id="WP_104840173.1">
    <property type="nucleotide sequence ID" value="NZ_CP024308.1"/>
</dbReference>
<comment type="similarity">
    <text evidence="1">Belongs to the short-chain dehydrogenases/reductases (SDR) family.</text>
</comment>
<dbReference type="PANTHER" id="PTHR43975">
    <property type="entry name" value="ZGC:101858"/>
    <property type="match status" value="1"/>
</dbReference>
<dbReference type="InterPro" id="IPR002347">
    <property type="entry name" value="SDR_fam"/>
</dbReference>
<accession>A0A2L0HAM8</accession>
<gene>
    <name evidence="2" type="ORF">NXT3_PA00175</name>
</gene>
<protein>
    <submittedName>
        <fullName evidence="2">Short-chain dehydrogenase/reductase SDR family protein</fullName>
    </submittedName>
</protein>
<evidence type="ECO:0000313" key="2">
    <source>
        <dbReference type="EMBL" id="AUX78467.1"/>
    </source>
</evidence>